<feature type="transmembrane region" description="Helical" evidence="2">
    <location>
        <begin position="28"/>
        <end position="49"/>
    </location>
</feature>
<name>A0A182QXL0_9DIPT</name>
<evidence type="ECO:0000256" key="2">
    <source>
        <dbReference type="SAM" id="Phobius"/>
    </source>
</evidence>
<dbReference type="Proteomes" id="UP000075886">
    <property type="component" value="Unassembled WGS sequence"/>
</dbReference>
<evidence type="ECO:0000313" key="4">
    <source>
        <dbReference type="Proteomes" id="UP000075886"/>
    </source>
</evidence>
<keyword evidence="2" id="KW-0472">Membrane</keyword>
<dbReference type="EMBL" id="AXCN02000594">
    <property type="status" value="NOT_ANNOTATED_CDS"/>
    <property type="molecule type" value="Genomic_DNA"/>
</dbReference>
<sequence length="150" mass="16431">MILAVFFGAVVLTDVIQTLRRPTNTMAAYIVVPVIVLTMMAIWFMVYMYDKRLKNPASATPPTTTCTNVRQEGIVYTISNVPTNNTSGIIRSNSNPNNATHIRGGPPPQYGFTSQNLIVVTAIPRDLPPSYDQATSTRDDGITPRSETVV</sequence>
<evidence type="ECO:0000256" key="1">
    <source>
        <dbReference type="SAM" id="MobiDB-lite"/>
    </source>
</evidence>
<feature type="region of interest" description="Disordered" evidence="1">
    <location>
        <begin position="129"/>
        <end position="150"/>
    </location>
</feature>
<organism evidence="3 4">
    <name type="scientific">Anopheles farauti</name>
    <dbReference type="NCBI Taxonomy" id="69004"/>
    <lineage>
        <taxon>Eukaryota</taxon>
        <taxon>Metazoa</taxon>
        <taxon>Ecdysozoa</taxon>
        <taxon>Arthropoda</taxon>
        <taxon>Hexapoda</taxon>
        <taxon>Insecta</taxon>
        <taxon>Pterygota</taxon>
        <taxon>Neoptera</taxon>
        <taxon>Endopterygota</taxon>
        <taxon>Diptera</taxon>
        <taxon>Nematocera</taxon>
        <taxon>Culicoidea</taxon>
        <taxon>Culicidae</taxon>
        <taxon>Anophelinae</taxon>
        <taxon>Anopheles</taxon>
    </lineage>
</organism>
<proteinExistence type="predicted"/>
<reference evidence="4" key="1">
    <citation type="submission" date="2014-01" db="EMBL/GenBank/DDBJ databases">
        <title>The Genome Sequence of Anopheles farauti FAR1 (V2).</title>
        <authorList>
            <consortium name="The Broad Institute Genomics Platform"/>
            <person name="Neafsey D.E."/>
            <person name="Besansky N."/>
            <person name="Howell P."/>
            <person name="Walton C."/>
            <person name="Young S.K."/>
            <person name="Zeng Q."/>
            <person name="Gargeya S."/>
            <person name="Fitzgerald M."/>
            <person name="Haas B."/>
            <person name="Abouelleil A."/>
            <person name="Allen A.W."/>
            <person name="Alvarado L."/>
            <person name="Arachchi H.M."/>
            <person name="Berlin A.M."/>
            <person name="Chapman S.B."/>
            <person name="Gainer-Dewar J."/>
            <person name="Goldberg J."/>
            <person name="Griggs A."/>
            <person name="Gujja S."/>
            <person name="Hansen M."/>
            <person name="Howarth C."/>
            <person name="Imamovic A."/>
            <person name="Ireland A."/>
            <person name="Larimer J."/>
            <person name="McCowan C."/>
            <person name="Murphy C."/>
            <person name="Pearson M."/>
            <person name="Poon T.W."/>
            <person name="Priest M."/>
            <person name="Roberts A."/>
            <person name="Saif S."/>
            <person name="Shea T."/>
            <person name="Sisk P."/>
            <person name="Sykes S."/>
            <person name="Wortman J."/>
            <person name="Nusbaum C."/>
            <person name="Birren B."/>
        </authorList>
    </citation>
    <scope>NUCLEOTIDE SEQUENCE [LARGE SCALE GENOMIC DNA]</scope>
    <source>
        <strain evidence="4">FAR1</strain>
    </source>
</reference>
<protein>
    <submittedName>
        <fullName evidence="3">Uncharacterized protein</fullName>
    </submittedName>
</protein>
<evidence type="ECO:0000313" key="3">
    <source>
        <dbReference type="EnsemblMetazoa" id="AFAF018896-PA"/>
    </source>
</evidence>
<dbReference type="EnsemblMetazoa" id="AFAF018896-RA">
    <property type="protein sequence ID" value="AFAF018896-PA"/>
    <property type="gene ID" value="AFAF018896"/>
</dbReference>
<dbReference type="VEuPathDB" id="VectorBase:AFAF018896"/>
<dbReference type="AlphaFoldDB" id="A0A182QXL0"/>
<reference evidence="3" key="2">
    <citation type="submission" date="2020-05" db="UniProtKB">
        <authorList>
            <consortium name="EnsemblMetazoa"/>
        </authorList>
    </citation>
    <scope>IDENTIFICATION</scope>
    <source>
        <strain evidence="3">FAR1</strain>
    </source>
</reference>
<accession>A0A182QXL0</accession>
<keyword evidence="2" id="KW-0812">Transmembrane</keyword>
<keyword evidence="2" id="KW-1133">Transmembrane helix</keyword>
<keyword evidence="4" id="KW-1185">Reference proteome</keyword>